<evidence type="ECO:0000313" key="1">
    <source>
        <dbReference type="EMBL" id="KAK2823121.1"/>
    </source>
</evidence>
<gene>
    <name evidence="1" type="ORF">Q7C36_019721</name>
</gene>
<dbReference type="Proteomes" id="UP001187315">
    <property type="component" value="Unassembled WGS sequence"/>
</dbReference>
<dbReference type="EMBL" id="JAVHJS010000021">
    <property type="protein sequence ID" value="KAK2823121.1"/>
    <property type="molecule type" value="Genomic_DNA"/>
</dbReference>
<reference evidence="1" key="1">
    <citation type="submission" date="2023-08" db="EMBL/GenBank/DDBJ databases">
        <title>Pelteobagrus vachellii genome.</title>
        <authorList>
            <person name="Liu H."/>
        </authorList>
    </citation>
    <scope>NUCLEOTIDE SEQUENCE</scope>
    <source>
        <strain evidence="1">PRFRI_2022a</strain>
        <tissue evidence="1">Muscle</tissue>
    </source>
</reference>
<comment type="caution">
    <text evidence="1">The sequence shown here is derived from an EMBL/GenBank/DDBJ whole genome shotgun (WGS) entry which is preliminary data.</text>
</comment>
<accession>A0AA88LSF5</accession>
<protein>
    <submittedName>
        <fullName evidence="1">Uncharacterized protein</fullName>
    </submittedName>
</protein>
<evidence type="ECO:0000313" key="2">
    <source>
        <dbReference type="Proteomes" id="UP001187315"/>
    </source>
</evidence>
<keyword evidence="2" id="KW-1185">Reference proteome</keyword>
<organism evidence="1 2">
    <name type="scientific">Tachysurus vachellii</name>
    <name type="common">Darkbarbel catfish</name>
    <name type="synonym">Pelteobagrus vachellii</name>
    <dbReference type="NCBI Taxonomy" id="175792"/>
    <lineage>
        <taxon>Eukaryota</taxon>
        <taxon>Metazoa</taxon>
        <taxon>Chordata</taxon>
        <taxon>Craniata</taxon>
        <taxon>Vertebrata</taxon>
        <taxon>Euteleostomi</taxon>
        <taxon>Actinopterygii</taxon>
        <taxon>Neopterygii</taxon>
        <taxon>Teleostei</taxon>
        <taxon>Ostariophysi</taxon>
        <taxon>Siluriformes</taxon>
        <taxon>Bagridae</taxon>
        <taxon>Tachysurus</taxon>
    </lineage>
</organism>
<name>A0AA88LSF5_TACVA</name>
<dbReference type="AlphaFoldDB" id="A0AA88LSF5"/>
<proteinExistence type="predicted"/>
<sequence length="133" mass="15130">MFREIERFEQIRVRSVSGPSQICVKFESDSCQVRVRSVSSLSQSRVRSELDTCQVRVISVSGPSQIRVRSESDPCQIKELINSDPRACHQPIEILSRSRAERPEERTGDGEASALKIRHKNPCRWCVRALAYG</sequence>